<comment type="caution">
    <text evidence="2">The sequence shown here is derived from an EMBL/GenBank/DDBJ whole genome shotgun (WGS) entry which is preliminary data.</text>
</comment>
<gene>
    <name evidence="2" type="ORF">GX50_02695</name>
</gene>
<accession>A0A2B7ZND1</accession>
<feature type="region of interest" description="Disordered" evidence="1">
    <location>
        <begin position="82"/>
        <end position="113"/>
    </location>
</feature>
<dbReference type="AlphaFoldDB" id="A0A2B7ZND1"/>
<evidence type="ECO:0000256" key="1">
    <source>
        <dbReference type="SAM" id="MobiDB-lite"/>
    </source>
</evidence>
<sequence length="113" mass="12142">MGPSSLANVPINLLTKSDQLSCSISLDSSSAMTMLHGPLRTPATLVRSHKACAKFTSFVLQLQGANATGIGSSDVTSAVEEQYRPARRWSRSSESVPEALDMRDATAWVDDEE</sequence>
<organism evidence="2 3">
    <name type="scientific">[Emmonsia] crescens</name>
    <dbReference type="NCBI Taxonomy" id="73230"/>
    <lineage>
        <taxon>Eukaryota</taxon>
        <taxon>Fungi</taxon>
        <taxon>Dikarya</taxon>
        <taxon>Ascomycota</taxon>
        <taxon>Pezizomycotina</taxon>
        <taxon>Eurotiomycetes</taxon>
        <taxon>Eurotiomycetidae</taxon>
        <taxon>Onygenales</taxon>
        <taxon>Ajellomycetaceae</taxon>
        <taxon>Emergomyces</taxon>
    </lineage>
</organism>
<proteinExistence type="predicted"/>
<reference evidence="2 3" key="1">
    <citation type="submission" date="2017-10" db="EMBL/GenBank/DDBJ databases">
        <title>Comparative genomics in systemic dimorphic fungi from Ajellomycetaceae.</title>
        <authorList>
            <person name="Munoz J.F."/>
            <person name="Mcewen J.G."/>
            <person name="Clay O.K."/>
            <person name="Cuomo C.A."/>
        </authorList>
    </citation>
    <scope>NUCLEOTIDE SEQUENCE [LARGE SCALE GENOMIC DNA]</scope>
    <source>
        <strain evidence="2 3">UAMH4076</strain>
    </source>
</reference>
<dbReference type="EMBL" id="PDND01000039">
    <property type="protein sequence ID" value="PGH34512.1"/>
    <property type="molecule type" value="Genomic_DNA"/>
</dbReference>
<protein>
    <submittedName>
        <fullName evidence="2">Uncharacterized protein</fullName>
    </submittedName>
</protein>
<keyword evidence="3" id="KW-1185">Reference proteome</keyword>
<name>A0A2B7ZND1_9EURO</name>
<evidence type="ECO:0000313" key="3">
    <source>
        <dbReference type="Proteomes" id="UP000226031"/>
    </source>
</evidence>
<evidence type="ECO:0000313" key="2">
    <source>
        <dbReference type="EMBL" id="PGH34512.1"/>
    </source>
</evidence>
<dbReference type="Proteomes" id="UP000226031">
    <property type="component" value="Unassembled WGS sequence"/>
</dbReference>